<evidence type="ECO:0000313" key="3">
    <source>
        <dbReference type="EMBL" id="WCT78640.1"/>
    </source>
</evidence>
<reference evidence="3 4" key="1">
    <citation type="submission" date="2023-02" db="EMBL/GenBank/DDBJ databases">
        <title>Genome sequence of Novosphingobium humi KACC 19094.</title>
        <authorList>
            <person name="Kim S."/>
            <person name="Heo J."/>
            <person name="Kwon S.-W."/>
        </authorList>
    </citation>
    <scope>NUCLEOTIDE SEQUENCE [LARGE SCALE GENOMIC DNA]</scope>
    <source>
        <strain evidence="3 4">KACC 19094</strain>
    </source>
</reference>
<proteinExistence type="predicted"/>
<dbReference type="Gene3D" id="1.10.260.40">
    <property type="entry name" value="lambda repressor-like DNA-binding domains"/>
    <property type="match status" value="1"/>
</dbReference>
<keyword evidence="4" id="KW-1185">Reference proteome</keyword>
<evidence type="ECO:0000259" key="2">
    <source>
        <dbReference type="PROSITE" id="PS50943"/>
    </source>
</evidence>
<feature type="region of interest" description="Disordered" evidence="1">
    <location>
        <begin position="100"/>
        <end position="131"/>
    </location>
</feature>
<dbReference type="SUPFAM" id="SSF47413">
    <property type="entry name" value="lambda repressor-like DNA-binding domains"/>
    <property type="match status" value="1"/>
</dbReference>
<dbReference type="SMART" id="SM00530">
    <property type="entry name" value="HTH_XRE"/>
    <property type="match status" value="1"/>
</dbReference>
<feature type="compositionally biased region" description="Low complexity" evidence="1">
    <location>
        <begin position="100"/>
        <end position="114"/>
    </location>
</feature>
<accession>A0ABY7U221</accession>
<dbReference type="InterPro" id="IPR001387">
    <property type="entry name" value="Cro/C1-type_HTH"/>
</dbReference>
<dbReference type="CDD" id="cd00093">
    <property type="entry name" value="HTH_XRE"/>
    <property type="match status" value="1"/>
</dbReference>
<evidence type="ECO:0000313" key="4">
    <source>
        <dbReference type="Proteomes" id="UP001218231"/>
    </source>
</evidence>
<dbReference type="Pfam" id="PF01381">
    <property type="entry name" value="HTH_3"/>
    <property type="match status" value="1"/>
</dbReference>
<feature type="domain" description="HTH cro/C1-type" evidence="2">
    <location>
        <begin position="2"/>
        <end position="50"/>
    </location>
</feature>
<dbReference type="EMBL" id="CP117417">
    <property type="protein sequence ID" value="WCT78640.1"/>
    <property type="molecule type" value="Genomic_DNA"/>
</dbReference>
<dbReference type="Proteomes" id="UP001218231">
    <property type="component" value="Chromosome"/>
</dbReference>
<sequence length="131" mass="13803">MKEKKVTQKALADAIGISPQAVSRIVNGETSDPRKLPLIAKTVGASPEFLLGEVDDPNEGAPVPVLSNQEIAVLSLFNSLESSGQKAVIEIMRTMAQAALASPASNRPSSRAISVKPVMKAKSAQPQETVR</sequence>
<dbReference type="PROSITE" id="PS50943">
    <property type="entry name" value="HTH_CROC1"/>
    <property type="match status" value="1"/>
</dbReference>
<organism evidence="3 4">
    <name type="scientific">Novosphingobium humi</name>
    <dbReference type="NCBI Taxonomy" id="2282397"/>
    <lineage>
        <taxon>Bacteria</taxon>
        <taxon>Pseudomonadati</taxon>
        <taxon>Pseudomonadota</taxon>
        <taxon>Alphaproteobacteria</taxon>
        <taxon>Sphingomonadales</taxon>
        <taxon>Sphingomonadaceae</taxon>
        <taxon>Novosphingobium</taxon>
    </lineage>
</organism>
<dbReference type="InterPro" id="IPR010982">
    <property type="entry name" value="Lambda_DNA-bd_dom_sf"/>
</dbReference>
<evidence type="ECO:0000256" key="1">
    <source>
        <dbReference type="SAM" id="MobiDB-lite"/>
    </source>
</evidence>
<gene>
    <name evidence="3" type="ORF">PQ457_06670</name>
</gene>
<name>A0ABY7U221_9SPHN</name>
<protein>
    <submittedName>
        <fullName evidence="3">Helix-turn-helix transcriptional regulator</fullName>
    </submittedName>
</protein>
<dbReference type="RefSeq" id="WP_273618950.1">
    <property type="nucleotide sequence ID" value="NZ_CP117417.1"/>
</dbReference>